<reference evidence="3" key="1">
    <citation type="submission" date="2022-06" db="EMBL/GenBank/DDBJ databases">
        <title>Ornithinimicrobium HY1793.</title>
        <authorList>
            <person name="Huang Y."/>
        </authorList>
    </citation>
    <scope>NUCLEOTIDE SEQUENCE</scope>
    <source>
        <strain evidence="3">HY1793</strain>
    </source>
</reference>
<gene>
    <name evidence="3" type="ORF">NF556_21260</name>
</gene>
<feature type="region of interest" description="Disordered" evidence="1">
    <location>
        <begin position="91"/>
        <end position="162"/>
    </location>
</feature>
<evidence type="ECO:0000256" key="2">
    <source>
        <dbReference type="SAM" id="Phobius"/>
    </source>
</evidence>
<evidence type="ECO:0000313" key="4">
    <source>
        <dbReference type="Proteomes" id="UP001056455"/>
    </source>
</evidence>
<keyword evidence="2" id="KW-0812">Transmembrane</keyword>
<organism evidence="3 4">
    <name type="scientific">Ornithinimicrobium faecis</name>
    <dbReference type="NCBI Taxonomy" id="2934158"/>
    <lineage>
        <taxon>Bacteria</taxon>
        <taxon>Bacillati</taxon>
        <taxon>Actinomycetota</taxon>
        <taxon>Actinomycetes</taxon>
        <taxon>Micrococcales</taxon>
        <taxon>Ornithinimicrobiaceae</taxon>
        <taxon>Ornithinimicrobium</taxon>
    </lineage>
</organism>
<accession>A0ABY4YTH7</accession>
<dbReference type="Proteomes" id="UP001056455">
    <property type="component" value="Chromosome"/>
</dbReference>
<evidence type="ECO:0000313" key="3">
    <source>
        <dbReference type="EMBL" id="USQ80079.1"/>
    </source>
</evidence>
<sequence length="270" mass="27305">MPDELMTRISQSLVLEQERRASAGTSTGAPADSETSTGSAPSSAGTDDNVVSLTAERQRRRPGRTLLWLGGAAAVAMVATVSVNQLVGTDGAGDSGVAADIPVTTDSADSGAEAGGAADAAEGQDDSAQEGGADSAMPDEEGEAAPQAEPTPAPGEESESAGAGDVLTSTQVQAMAGTVELSTTGWADEVSAWLGADLARDEPMWGATQARDCVENSDLDTRQANTVLLSQALWEDEPATLVVAEATSGDTAWVLSPDCQEILSGPTLLD</sequence>
<protein>
    <submittedName>
        <fullName evidence="3">Uncharacterized protein</fullName>
    </submittedName>
</protein>
<keyword evidence="2" id="KW-0472">Membrane</keyword>
<feature type="transmembrane region" description="Helical" evidence="2">
    <location>
        <begin position="66"/>
        <end position="87"/>
    </location>
</feature>
<evidence type="ECO:0000256" key="1">
    <source>
        <dbReference type="SAM" id="MobiDB-lite"/>
    </source>
</evidence>
<keyword evidence="4" id="KW-1185">Reference proteome</keyword>
<proteinExistence type="predicted"/>
<name>A0ABY4YTH7_9MICO</name>
<feature type="compositionally biased region" description="Low complexity" evidence="1">
    <location>
        <begin position="106"/>
        <end position="121"/>
    </location>
</feature>
<dbReference type="EMBL" id="CP099489">
    <property type="protein sequence ID" value="USQ80079.1"/>
    <property type="molecule type" value="Genomic_DNA"/>
</dbReference>
<feature type="compositionally biased region" description="Low complexity" evidence="1">
    <location>
        <begin position="33"/>
        <end position="46"/>
    </location>
</feature>
<feature type="region of interest" description="Disordered" evidence="1">
    <location>
        <begin position="1"/>
        <end position="59"/>
    </location>
</feature>
<keyword evidence="2" id="KW-1133">Transmembrane helix</keyword>
<dbReference type="RefSeq" id="WP_252593402.1">
    <property type="nucleotide sequence ID" value="NZ_CP099489.1"/>
</dbReference>